<sequence>MLVVLVWDWMGRDATGTPFRSFLPFPVTVALFLVGFGLNLAGLIINTRDPGSWASRRPAGDATVAIAGAWRRRLEQALRSHEPLPTPWLRVVDGVAEQRGRPVGHVLRSVGWPVVLTVNAAQLGDPSYVLVMMGVSVWCVVDGVRDAVRAHRVLRYLGWLRDHPVG</sequence>
<dbReference type="EMBL" id="JACGWT010000007">
    <property type="protein sequence ID" value="MBA8796166.1"/>
    <property type="molecule type" value="Genomic_DNA"/>
</dbReference>
<protein>
    <submittedName>
        <fullName evidence="2">Uncharacterized protein</fullName>
    </submittedName>
</protein>
<keyword evidence="1" id="KW-0472">Membrane</keyword>
<keyword evidence="1" id="KW-1133">Transmembrane helix</keyword>
<dbReference type="AlphaFoldDB" id="A0A7W3IVR2"/>
<keyword evidence="1" id="KW-0812">Transmembrane</keyword>
<keyword evidence="3" id="KW-1185">Reference proteome</keyword>
<proteinExistence type="predicted"/>
<evidence type="ECO:0000256" key="1">
    <source>
        <dbReference type="SAM" id="Phobius"/>
    </source>
</evidence>
<name>A0A7W3IVR2_9ACTN</name>
<gene>
    <name evidence="2" type="ORF">FHX74_003819</name>
</gene>
<reference evidence="2 3" key="1">
    <citation type="submission" date="2020-07" db="EMBL/GenBank/DDBJ databases">
        <title>Sequencing the genomes of 1000 actinobacteria strains.</title>
        <authorList>
            <person name="Klenk H.-P."/>
        </authorList>
    </citation>
    <scope>NUCLEOTIDE SEQUENCE [LARGE SCALE GENOMIC DNA]</scope>
    <source>
        <strain evidence="2 3">DSM 100723</strain>
    </source>
</reference>
<organism evidence="2 3">
    <name type="scientific">Microlunatus kandeliicorticis</name>
    <dbReference type="NCBI Taxonomy" id="1759536"/>
    <lineage>
        <taxon>Bacteria</taxon>
        <taxon>Bacillati</taxon>
        <taxon>Actinomycetota</taxon>
        <taxon>Actinomycetes</taxon>
        <taxon>Propionibacteriales</taxon>
        <taxon>Propionibacteriaceae</taxon>
        <taxon>Microlunatus</taxon>
    </lineage>
</organism>
<evidence type="ECO:0000313" key="3">
    <source>
        <dbReference type="Proteomes" id="UP000523079"/>
    </source>
</evidence>
<accession>A0A7W3IVR2</accession>
<evidence type="ECO:0000313" key="2">
    <source>
        <dbReference type="EMBL" id="MBA8796166.1"/>
    </source>
</evidence>
<comment type="caution">
    <text evidence="2">The sequence shown here is derived from an EMBL/GenBank/DDBJ whole genome shotgun (WGS) entry which is preliminary data.</text>
</comment>
<dbReference type="Proteomes" id="UP000523079">
    <property type="component" value="Unassembled WGS sequence"/>
</dbReference>
<feature type="transmembrane region" description="Helical" evidence="1">
    <location>
        <begin position="25"/>
        <end position="47"/>
    </location>
</feature>